<keyword evidence="2" id="KW-1185">Reference proteome</keyword>
<name>A0ABC8ULZ7_9AQUA</name>
<dbReference type="PANTHER" id="PTHR42896">
    <property type="entry name" value="XYLULOSE-1,5-BISPHOSPHATE (XUBP) PHOSPHATASE"/>
    <property type="match status" value="1"/>
</dbReference>
<reference evidence="1 2" key="1">
    <citation type="submission" date="2024-02" db="EMBL/GenBank/DDBJ databases">
        <authorList>
            <person name="Vignale AGUSTIN F."/>
            <person name="Sosa J E."/>
            <person name="Modenutti C."/>
        </authorList>
    </citation>
    <scope>NUCLEOTIDE SEQUENCE [LARGE SCALE GENOMIC DNA]</scope>
</reference>
<proteinExistence type="predicted"/>
<accession>A0ABC8ULZ7</accession>
<dbReference type="EMBL" id="CAUOFW020008246">
    <property type="protein sequence ID" value="CAK9182103.1"/>
    <property type="molecule type" value="Genomic_DNA"/>
</dbReference>
<sequence>MEATVAVKVAQIGSRAIKGSQFAPWKELECLEEVRWDPIADNQVATSDTDQAPCLEKIVAALRAGAEYAEVPVNNCVLIAGSKLGVAGAERIGMPCVVLRSSLEVEGEYSIG</sequence>
<gene>
    <name evidence="1" type="ORF">ILEXP_LOCUS52238</name>
</gene>
<dbReference type="PANTHER" id="PTHR42896:SF3">
    <property type="entry name" value="PROTEIN, PUTATIVE, EXPRESSED-RELATED"/>
    <property type="match status" value="1"/>
</dbReference>
<evidence type="ECO:0000313" key="1">
    <source>
        <dbReference type="EMBL" id="CAK9182103.1"/>
    </source>
</evidence>
<evidence type="ECO:0000313" key="2">
    <source>
        <dbReference type="Proteomes" id="UP001642360"/>
    </source>
</evidence>
<dbReference type="InterPro" id="IPR044999">
    <property type="entry name" value="CbbY-like"/>
</dbReference>
<protein>
    <submittedName>
        <fullName evidence="1">Uncharacterized protein</fullName>
    </submittedName>
</protein>
<dbReference type="AlphaFoldDB" id="A0ABC8ULZ7"/>
<dbReference type="Proteomes" id="UP001642360">
    <property type="component" value="Unassembled WGS sequence"/>
</dbReference>
<comment type="caution">
    <text evidence="1">The sequence shown here is derived from an EMBL/GenBank/DDBJ whole genome shotgun (WGS) entry which is preliminary data.</text>
</comment>
<organism evidence="1 2">
    <name type="scientific">Ilex paraguariensis</name>
    <name type="common">yerba mate</name>
    <dbReference type="NCBI Taxonomy" id="185542"/>
    <lineage>
        <taxon>Eukaryota</taxon>
        <taxon>Viridiplantae</taxon>
        <taxon>Streptophyta</taxon>
        <taxon>Embryophyta</taxon>
        <taxon>Tracheophyta</taxon>
        <taxon>Spermatophyta</taxon>
        <taxon>Magnoliopsida</taxon>
        <taxon>eudicotyledons</taxon>
        <taxon>Gunneridae</taxon>
        <taxon>Pentapetalae</taxon>
        <taxon>asterids</taxon>
        <taxon>campanulids</taxon>
        <taxon>Aquifoliales</taxon>
        <taxon>Aquifoliaceae</taxon>
        <taxon>Ilex</taxon>
    </lineage>
</organism>